<dbReference type="AlphaFoldDB" id="A0A3S0QCS4"/>
<dbReference type="Proteomes" id="UP000267418">
    <property type="component" value="Unassembled WGS sequence"/>
</dbReference>
<gene>
    <name evidence="2" type="ORF">EJP69_04535</name>
</gene>
<protein>
    <submittedName>
        <fullName evidence="2">DUF4282 domain-containing protein</fullName>
    </submittedName>
</protein>
<dbReference type="RefSeq" id="WP_126468846.1">
    <property type="nucleotide sequence ID" value="NZ_RXOE01000001.1"/>
</dbReference>
<evidence type="ECO:0000256" key="1">
    <source>
        <dbReference type="SAM" id="Phobius"/>
    </source>
</evidence>
<feature type="transmembrane region" description="Helical" evidence="1">
    <location>
        <begin position="18"/>
        <end position="37"/>
    </location>
</feature>
<sequence>MRGLLGFDRMVTPAIVRVLYLLGLLGVIALAGAALYQGQYLPAFVALIFGTVAVRIFSELFIVLFRIYDSLVSINQQMKDRNSSGL</sequence>
<comment type="caution">
    <text evidence="2">The sequence shown here is derived from an EMBL/GenBank/DDBJ whole genome shotgun (WGS) entry which is preliminary data.</text>
</comment>
<keyword evidence="1" id="KW-0812">Transmembrane</keyword>
<name>A0A3S0QCS4_9BURK</name>
<feature type="transmembrane region" description="Helical" evidence="1">
    <location>
        <begin position="43"/>
        <end position="68"/>
    </location>
</feature>
<dbReference type="EMBL" id="RXOE01000001">
    <property type="protein sequence ID" value="RTQ37006.1"/>
    <property type="molecule type" value="Genomic_DNA"/>
</dbReference>
<proteinExistence type="predicted"/>
<keyword evidence="1" id="KW-1133">Transmembrane helix</keyword>
<organism evidence="2 3">
    <name type="scientific">Variovorax gossypii</name>
    <dbReference type="NCBI Taxonomy" id="1679495"/>
    <lineage>
        <taxon>Bacteria</taxon>
        <taxon>Pseudomonadati</taxon>
        <taxon>Pseudomonadota</taxon>
        <taxon>Betaproteobacteria</taxon>
        <taxon>Burkholderiales</taxon>
        <taxon>Comamonadaceae</taxon>
        <taxon>Variovorax</taxon>
    </lineage>
</organism>
<evidence type="ECO:0000313" key="2">
    <source>
        <dbReference type="EMBL" id="RTQ37006.1"/>
    </source>
</evidence>
<keyword evidence="1" id="KW-0472">Membrane</keyword>
<reference evidence="2 3" key="1">
    <citation type="submission" date="2018-12" db="EMBL/GenBank/DDBJ databases">
        <title>The genome of Variovorax gossypii DSM 100435.</title>
        <authorList>
            <person name="Gao J."/>
            <person name="Sun J."/>
        </authorList>
    </citation>
    <scope>NUCLEOTIDE SEQUENCE [LARGE SCALE GENOMIC DNA]</scope>
    <source>
        <strain evidence="2 3">DSM 100435</strain>
    </source>
</reference>
<dbReference type="OrthoDB" id="280522at2"/>
<evidence type="ECO:0000313" key="3">
    <source>
        <dbReference type="Proteomes" id="UP000267418"/>
    </source>
</evidence>
<keyword evidence="3" id="KW-1185">Reference proteome</keyword>
<accession>A0A3S0QCS4</accession>